<dbReference type="InterPro" id="IPR038090">
    <property type="entry name" value="Cdt1_C_WH_dom_sf"/>
</dbReference>
<feature type="compositionally biased region" description="Polar residues" evidence="3">
    <location>
        <begin position="1"/>
        <end position="18"/>
    </location>
</feature>
<dbReference type="Gene3D" id="1.10.10.1420">
    <property type="entry name" value="DNA replication factor Cdt1, C-terminal WH domain"/>
    <property type="match status" value="1"/>
</dbReference>
<reference evidence="5" key="2">
    <citation type="submission" date="2023-04" db="EMBL/GenBank/DDBJ databases">
        <authorList>
            <person name="Bruccoleri R.E."/>
            <person name="Oakeley E.J."/>
            <person name="Faust A.-M."/>
            <person name="Dessus-Babus S."/>
            <person name="Altorfer M."/>
            <person name="Burckhardt D."/>
            <person name="Oertli M."/>
            <person name="Naumann U."/>
            <person name="Petersen F."/>
            <person name="Wong J."/>
        </authorList>
    </citation>
    <scope>NUCLEOTIDE SEQUENCE</scope>
    <source>
        <strain evidence="5">GSM-AAB239-AS_SAM_17_03QT</strain>
        <tissue evidence="5">Leaf</tissue>
    </source>
</reference>
<evidence type="ECO:0000259" key="4">
    <source>
        <dbReference type="SMART" id="SM01075"/>
    </source>
</evidence>
<organism evidence="5 6">
    <name type="scientific">Iris pallida</name>
    <name type="common">Sweet iris</name>
    <dbReference type="NCBI Taxonomy" id="29817"/>
    <lineage>
        <taxon>Eukaryota</taxon>
        <taxon>Viridiplantae</taxon>
        <taxon>Streptophyta</taxon>
        <taxon>Embryophyta</taxon>
        <taxon>Tracheophyta</taxon>
        <taxon>Spermatophyta</taxon>
        <taxon>Magnoliopsida</taxon>
        <taxon>Liliopsida</taxon>
        <taxon>Asparagales</taxon>
        <taxon>Iridaceae</taxon>
        <taxon>Iridoideae</taxon>
        <taxon>Irideae</taxon>
        <taxon>Iris</taxon>
    </lineage>
</organism>
<dbReference type="InterPro" id="IPR045173">
    <property type="entry name" value="Cdt1"/>
</dbReference>
<reference evidence="5" key="1">
    <citation type="journal article" date="2023" name="GigaByte">
        <title>Genome assembly of the bearded iris, Iris pallida Lam.</title>
        <authorList>
            <person name="Bruccoleri R.E."/>
            <person name="Oakeley E.J."/>
            <person name="Faust A.M.E."/>
            <person name="Altorfer M."/>
            <person name="Dessus-Babus S."/>
            <person name="Burckhardt D."/>
            <person name="Oertli M."/>
            <person name="Naumann U."/>
            <person name="Petersen F."/>
            <person name="Wong J."/>
        </authorList>
    </citation>
    <scope>NUCLEOTIDE SEQUENCE</scope>
    <source>
        <strain evidence="5">GSM-AAB239-AS_SAM_17_03QT</strain>
    </source>
</reference>
<dbReference type="CDD" id="cd08767">
    <property type="entry name" value="Cdt1_c"/>
    <property type="match status" value="1"/>
</dbReference>
<evidence type="ECO:0000313" key="5">
    <source>
        <dbReference type="EMBL" id="KAJ6851595.1"/>
    </source>
</evidence>
<accession>A0AAX6IGV5</accession>
<proteinExistence type="inferred from homology"/>
<evidence type="ECO:0000256" key="3">
    <source>
        <dbReference type="SAM" id="MobiDB-lite"/>
    </source>
</evidence>
<dbReference type="GO" id="GO:0030174">
    <property type="term" value="P:regulation of DNA-templated DNA replication initiation"/>
    <property type="evidence" value="ECO:0007669"/>
    <property type="project" value="InterPro"/>
</dbReference>
<dbReference type="SUPFAM" id="SSF46785">
    <property type="entry name" value="Winged helix' DNA-binding domain"/>
    <property type="match status" value="1"/>
</dbReference>
<dbReference type="CDD" id="cd08674">
    <property type="entry name" value="Cdt1_m"/>
    <property type="match status" value="1"/>
</dbReference>
<dbReference type="GO" id="GO:0000278">
    <property type="term" value="P:mitotic cell cycle"/>
    <property type="evidence" value="ECO:0007669"/>
    <property type="project" value="TreeGrafter"/>
</dbReference>
<dbReference type="FunFam" id="1.10.10.1420:FF:000003">
    <property type="entry name" value="CDT1-like protein a chloroplastic"/>
    <property type="match status" value="1"/>
</dbReference>
<dbReference type="InterPro" id="IPR036390">
    <property type="entry name" value="WH_DNA-bd_sf"/>
</dbReference>
<evidence type="ECO:0000313" key="6">
    <source>
        <dbReference type="Proteomes" id="UP001140949"/>
    </source>
</evidence>
<dbReference type="InterPro" id="IPR032054">
    <property type="entry name" value="Cdt1_C"/>
</dbReference>
<dbReference type="GO" id="GO:0003677">
    <property type="term" value="F:DNA binding"/>
    <property type="evidence" value="ECO:0007669"/>
    <property type="project" value="InterPro"/>
</dbReference>
<evidence type="ECO:0000256" key="1">
    <source>
        <dbReference type="ARBA" id="ARBA00008356"/>
    </source>
</evidence>
<dbReference type="PANTHER" id="PTHR28637:SF1">
    <property type="entry name" value="DNA REPLICATION FACTOR CDT1"/>
    <property type="match status" value="1"/>
</dbReference>
<dbReference type="GO" id="GO:0005634">
    <property type="term" value="C:nucleus"/>
    <property type="evidence" value="ECO:0007669"/>
    <property type="project" value="TreeGrafter"/>
</dbReference>
<dbReference type="GO" id="GO:0071163">
    <property type="term" value="P:DNA replication preinitiation complex assembly"/>
    <property type="evidence" value="ECO:0007669"/>
    <property type="project" value="InterPro"/>
</dbReference>
<gene>
    <name evidence="5" type="ORF">M6B38_259800</name>
</gene>
<dbReference type="Pfam" id="PF08839">
    <property type="entry name" value="CDT1"/>
    <property type="match status" value="1"/>
</dbReference>
<feature type="region of interest" description="Disordered" evidence="3">
    <location>
        <begin position="373"/>
        <end position="399"/>
    </location>
</feature>
<dbReference type="EMBL" id="JANAVB010002199">
    <property type="protein sequence ID" value="KAJ6851595.1"/>
    <property type="molecule type" value="Genomic_DNA"/>
</dbReference>
<dbReference type="Pfam" id="PF16679">
    <property type="entry name" value="CDT1_C"/>
    <property type="match status" value="1"/>
</dbReference>
<dbReference type="PANTHER" id="PTHR28637">
    <property type="entry name" value="DNA REPLICATION FACTOR CDT1"/>
    <property type="match status" value="1"/>
</dbReference>
<keyword evidence="6" id="KW-1185">Reference proteome</keyword>
<dbReference type="GO" id="GO:0070182">
    <property type="term" value="F:DNA polymerase binding"/>
    <property type="evidence" value="ECO:0007669"/>
    <property type="project" value="TreeGrafter"/>
</dbReference>
<dbReference type="GO" id="GO:0000076">
    <property type="term" value="P:DNA replication checkpoint signaling"/>
    <property type="evidence" value="ECO:0007669"/>
    <property type="project" value="TreeGrafter"/>
</dbReference>
<comment type="similarity">
    <text evidence="1">Belongs to the Cdt1 family.</text>
</comment>
<name>A0AAX6IGV5_IRIPA</name>
<comment type="caution">
    <text evidence="5">The sequence shown here is derived from an EMBL/GenBank/DDBJ whole genome shotgun (WGS) entry which is preliminary data.</text>
</comment>
<dbReference type="AlphaFoldDB" id="A0AAX6IGV5"/>
<dbReference type="Proteomes" id="UP001140949">
    <property type="component" value="Unassembled WGS sequence"/>
</dbReference>
<evidence type="ECO:0000256" key="2">
    <source>
        <dbReference type="ARBA" id="ARBA00023306"/>
    </source>
</evidence>
<dbReference type="SMART" id="SM01075">
    <property type="entry name" value="CDT1"/>
    <property type="match status" value="1"/>
</dbReference>
<dbReference type="InterPro" id="IPR014939">
    <property type="entry name" value="CDT1_Gemini-bd-like"/>
</dbReference>
<protein>
    <submittedName>
        <fullName evidence="5">CDT1-like protein a, chloroplastic</fullName>
    </submittedName>
</protein>
<feature type="region of interest" description="Disordered" evidence="3">
    <location>
        <begin position="1"/>
        <end position="89"/>
    </location>
</feature>
<keyword evidence="2" id="KW-0131">Cell cycle</keyword>
<sequence length="555" mass="61741">MASIYQSKKKNPSTTPIKSQPFKHPASISASIATPEKSAEPRTRRVAMSVKEVEKVAEGLGRNKKGSASGSGGDLPPPEVPEPPRARTPVGLPEKYDILAEFFNSMEISIRLIRMKGLSPTFPNICSSIQNLTDRRFTYEHLAQLKYILPEAIVVKKVLLHDEVTCCLKQDLHVTLQVDAIGSNDDSEHLRRVFRERLVNFSKQHPEGENIPEDQLPHPFNQTKPSICLNGYSLSKPSPDSFPQEQFAGPSHMSRSFQRRFSQKVPISESQKTPLACYNKALPEDGSLDSVASSPVKCILQPPLSKESLLDCPVTLSSSSTLVIHEEEAKKPTKADDKCKKKLQDLDGTPAKLVSTPVRLMAATPEIQTPKRCRSTMDFNSPPMDLKSPPLKKSTKRSARTQLFATPTKNSFEGVEESKAEGTSADDVVSYLPESLLQSVREKERKALEEKDAGAAEEKRRQKLIAGLPNIFDMILLMFQSWSQSVMTKQELIYKLIANNFKIVDRGEVEEQLKLLQELVPGWISEKSGLSGDILCCVNKISSPEKIRQRLAEAE</sequence>
<feature type="domain" description="CDT1 Geminin-binding" evidence="4">
    <location>
        <begin position="92"/>
        <end position="218"/>
    </location>
</feature>